<proteinExistence type="predicted"/>
<accession>A0A367RS59</accession>
<protein>
    <submittedName>
        <fullName evidence="1">Uncharacterized protein</fullName>
    </submittedName>
</protein>
<reference evidence="2" key="1">
    <citation type="submission" date="2016-04" db="EMBL/GenBank/DDBJ databases">
        <authorList>
            <person name="Tabuchi Yagui T.R."/>
        </authorList>
    </citation>
    <scope>NUCLEOTIDE SEQUENCE [LARGE SCALE GENOMIC DNA]</scope>
</reference>
<gene>
    <name evidence="1" type="ORF">A6769_06505</name>
</gene>
<dbReference type="EMBL" id="LXQE01000096">
    <property type="protein sequence ID" value="RCJ39407.1"/>
    <property type="molecule type" value="Genomic_DNA"/>
</dbReference>
<organism evidence="1 2">
    <name type="scientific">Nostoc punctiforme NIES-2108</name>
    <dbReference type="NCBI Taxonomy" id="1356359"/>
    <lineage>
        <taxon>Bacteria</taxon>
        <taxon>Bacillati</taxon>
        <taxon>Cyanobacteriota</taxon>
        <taxon>Cyanophyceae</taxon>
        <taxon>Nostocales</taxon>
        <taxon>Nostocaceae</taxon>
        <taxon>Nostoc</taxon>
    </lineage>
</organism>
<evidence type="ECO:0000313" key="1">
    <source>
        <dbReference type="EMBL" id="RCJ39407.1"/>
    </source>
</evidence>
<sequence length="63" mass="7346">MDNYVQLELFDLQPYTSEQPSVTEDVPELVKEIQQSSKYEQLELNLFPQQICITPLEFIKLAA</sequence>
<name>A0A367RS59_NOSPU</name>
<dbReference type="AlphaFoldDB" id="A0A367RS59"/>
<evidence type="ECO:0000313" key="2">
    <source>
        <dbReference type="Proteomes" id="UP000252085"/>
    </source>
</evidence>
<dbReference type="Proteomes" id="UP000252085">
    <property type="component" value="Unassembled WGS sequence"/>
</dbReference>
<comment type="caution">
    <text evidence="1">The sequence shown here is derived from an EMBL/GenBank/DDBJ whole genome shotgun (WGS) entry which is preliminary data.</text>
</comment>